<keyword evidence="2" id="KW-1185">Reference proteome</keyword>
<proteinExistence type="predicted"/>
<sequence length="353" mass="40137">MDDRIDKRDQRNLYAVWPDRQIGDSTFLSHYPNHYNMGCHSPPLDISHRSTFQETNSSRPNCISFQDAGVSGQQNCRDGGQSIGSSNNSECIIHNTERENHEVHVRDVSPNWSKNINIREQRDGSKIKSENDVSNEMVSFNSCPNKDGIRDLSSTVGKLCRIQSLDCITWEENPKTPCNFVLPHNPVKRKESEISMSEVSMGSEYNGSGGSGKDRPIVVEKIKDELDRMFTALSVGFAIEDSPENLLSGIERIQDYGFDHIIIIGELPYGILFFDCYGRVFEWNSMIGGLYWHGDDIEAAKRKYVGPELWGVEFDGTVVAINENEKRERNIYNSVPIAKKVKKKKDKKKKKHN</sequence>
<organism evidence="1 2">
    <name type="scientific">Rhizophagus clarus</name>
    <dbReference type="NCBI Taxonomy" id="94130"/>
    <lineage>
        <taxon>Eukaryota</taxon>
        <taxon>Fungi</taxon>
        <taxon>Fungi incertae sedis</taxon>
        <taxon>Mucoromycota</taxon>
        <taxon>Glomeromycotina</taxon>
        <taxon>Glomeromycetes</taxon>
        <taxon>Glomerales</taxon>
        <taxon>Glomeraceae</taxon>
        <taxon>Rhizophagus</taxon>
    </lineage>
</organism>
<dbReference type="AlphaFoldDB" id="A0A2Z6RHC8"/>
<evidence type="ECO:0000313" key="2">
    <source>
        <dbReference type="Proteomes" id="UP000247702"/>
    </source>
</evidence>
<comment type="caution">
    <text evidence="1">The sequence shown here is derived from an EMBL/GenBank/DDBJ whole genome shotgun (WGS) entry which is preliminary data.</text>
</comment>
<reference evidence="1 2" key="1">
    <citation type="submission" date="2017-11" db="EMBL/GenBank/DDBJ databases">
        <title>The genome of Rhizophagus clarus HR1 reveals common genetic basis of auxotrophy among arbuscular mycorrhizal fungi.</title>
        <authorList>
            <person name="Kobayashi Y."/>
        </authorList>
    </citation>
    <scope>NUCLEOTIDE SEQUENCE [LARGE SCALE GENOMIC DNA]</scope>
    <source>
        <strain evidence="1 2">HR1</strain>
    </source>
</reference>
<dbReference type="Proteomes" id="UP000247702">
    <property type="component" value="Unassembled WGS sequence"/>
</dbReference>
<accession>A0A2Z6RHC8</accession>
<dbReference type="EMBL" id="BEXD01003558">
    <property type="protein sequence ID" value="GBC01484.1"/>
    <property type="molecule type" value="Genomic_DNA"/>
</dbReference>
<evidence type="ECO:0000313" key="1">
    <source>
        <dbReference type="EMBL" id="GBC01484.1"/>
    </source>
</evidence>
<name>A0A2Z6RHC8_9GLOM</name>
<gene>
    <name evidence="1" type="ORF">RclHR1_04200002</name>
</gene>
<protein>
    <submittedName>
        <fullName evidence="1">Uncharacterized protein</fullName>
    </submittedName>
</protein>